<name>A0A835N972_9ROSI</name>
<organism evidence="2 3">
    <name type="scientific">Salix dunnii</name>
    <dbReference type="NCBI Taxonomy" id="1413687"/>
    <lineage>
        <taxon>Eukaryota</taxon>
        <taxon>Viridiplantae</taxon>
        <taxon>Streptophyta</taxon>
        <taxon>Embryophyta</taxon>
        <taxon>Tracheophyta</taxon>
        <taxon>Spermatophyta</taxon>
        <taxon>Magnoliopsida</taxon>
        <taxon>eudicotyledons</taxon>
        <taxon>Gunneridae</taxon>
        <taxon>Pentapetalae</taxon>
        <taxon>rosids</taxon>
        <taxon>fabids</taxon>
        <taxon>Malpighiales</taxon>
        <taxon>Salicaceae</taxon>
        <taxon>Saliceae</taxon>
        <taxon>Salix</taxon>
    </lineage>
</organism>
<keyword evidence="1" id="KW-1133">Transmembrane helix</keyword>
<dbReference type="AlphaFoldDB" id="A0A835N972"/>
<accession>A0A835N972</accession>
<proteinExistence type="predicted"/>
<protein>
    <submittedName>
        <fullName evidence="2">Uncharacterized protein</fullName>
    </submittedName>
</protein>
<keyword evidence="3" id="KW-1185">Reference proteome</keyword>
<sequence>MGFLHISSSSDYSVNNSQIDVKNSSSSNWSVDFFNLLCLYILTVLLGFREMEVMIFSIYCSRNVHHFCQNFFVYEPVMHCFAILFDNFVIILIIAVWNWKGHSIRYQYAGNSGPSLVMVLEQTDWHALGLSYVLLRSGLKLFSLAFSILVELLTSRLFLPLIVGHFLSSSCLESAFFCNLLQPQIHPLQGLPAPTYCWKLPLSADSLLLFPLGFCCRLLP</sequence>
<evidence type="ECO:0000313" key="2">
    <source>
        <dbReference type="EMBL" id="KAF9688597.1"/>
    </source>
</evidence>
<feature type="transmembrane region" description="Helical" evidence="1">
    <location>
        <begin position="71"/>
        <end position="97"/>
    </location>
</feature>
<evidence type="ECO:0000256" key="1">
    <source>
        <dbReference type="SAM" id="Phobius"/>
    </source>
</evidence>
<dbReference type="Proteomes" id="UP000657918">
    <property type="component" value="Unassembled WGS sequence"/>
</dbReference>
<reference evidence="2 3" key="1">
    <citation type="submission" date="2020-10" db="EMBL/GenBank/DDBJ databases">
        <title>Plant Genome Project.</title>
        <authorList>
            <person name="Zhang R.-G."/>
        </authorList>
    </citation>
    <scope>NUCLEOTIDE SEQUENCE [LARGE SCALE GENOMIC DNA]</scope>
    <source>
        <strain evidence="2">FAFU-HL-1</strain>
        <tissue evidence="2">Leaf</tissue>
    </source>
</reference>
<evidence type="ECO:0000313" key="3">
    <source>
        <dbReference type="Proteomes" id="UP000657918"/>
    </source>
</evidence>
<gene>
    <name evidence="2" type="ORF">SADUNF_Sadunf01G0004800</name>
</gene>
<dbReference type="EMBL" id="JADGMS010000001">
    <property type="protein sequence ID" value="KAF9688597.1"/>
    <property type="molecule type" value="Genomic_DNA"/>
</dbReference>
<keyword evidence="1" id="KW-0812">Transmembrane</keyword>
<keyword evidence="1" id="KW-0472">Membrane</keyword>
<feature type="transmembrane region" description="Helical" evidence="1">
    <location>
        <begin position="33"/>
        <end position="59"/>
    </location>
</feature>
<comment type="caution">
    <text evidence="2">The sequence shown here is derived from an EMBL/GenBank/DDBJ whole genome shotgun (WGS) entry which is preliminary data.</text>
</comment>